<dbReference type="GO" id="GO:0005789">
    <property type="term" value="C:endoplasmic reticulum membrane"/>
    <property type="evidence" value="ECO:0007669"/>
    <property type="project" value="TreeGrafter"/>
</dbReference>
<dbReference type="Gene3D" id="3.40.30.10">
    <property type="entry name" value="Glutaredoxin"/>
    <property type="match status" value="4"/>
</dbReference>
<protein>
    <recommendedName>
        <fullName evidence="1">Thioredoxin domain-containing protein</fullName>
    </recommendedName>
</protein>
<feature type="non-terminal residue" evidence="2">
    <location>
        <position position="513"/>
    </location>
</feature>
<dbReference type="PANTHER" id="PTHR46295">
    <property type="entry name" value="ENDOPLASMIC RETICULUM RESIDENT PROTEIN 44"/>
    <property type="match status" value="1"/>
</dbReference>
<dbReference type="InterPro" id="IPR052643">
    <property type="entry name" value="ERP44"/>
</dbReference>
<dbReference type="GO" id="GO:0005793">
    <property type="term" value="C:endoplasmic reticulum-Golgi intermediate compartment"/>
    <property type="evidence" value="ECO:0007669"/>
    <property type="project" value="TreeGrafter"/>
</dbReference>
<feature type="domain" description="Thioredoxin" evidence="1">
    <location>
        <begin position="54"/>
        <end position="159"/>
    </location>
</feature>
<dbReference type="GO" id="GO:0003756">
    <property type="term" value="F:protein disulfide isomerase activity"/>
    <property type="evidence" value="ECO:0007669"/>
    <property type="project" value="TreeGrafter"/>
</dbReference>
<dbReference type="InterPro" id="IPR013766">
    <property type="entry name" value="Thioredoxin_domain"/>
</dbReference>
<name>A0A1B6CEE0_9HEMI</name>
<evidence type="ECO:0000313" key="2">
    <source>
        <dbReference type="EMBL" id="JAS11781.1"/>
    </source>
</evidence>
<sequence>MSQYSSENISELISTQILDTLDKSVNRIQLNDKKKCKTLAEPLSKYILSSAVPELTPSTLQNIIENHELVFILFYTDWSIEKKFVNLAIFEAAADIIRLEVFKPGQLFLGRVECEREKSLQEMFNICHYPQFKLVRNGEIAKRNFRGKVTVEELVKYVQDELKDPIKIFLDIYDMGSLDHEKRLFIGFFETKDDPEYNIFRRVATNFKHYCQFRAGFGCDPTKFYSKNKPLVVLRSDVTLSHEEDLIFNGSLIDYNEVNSWIFKNYVPLVRKTSITFENEGDYIVENLPMLVLVHKENEDNHVKRFIDFCEFSFMHLRDKMLFLTSSDLKYAQRLSRFKYNIVLPVIYYQNTDFSSCLFGDINSLEIPEKLEDFVKEVVNEKTVLEEAINLTKNNIDGIIASNEVVFILFYGSTSRECMLMDVPPFNEAAMVMKTEYPSPGNITLGKVDILLEKELQYRFKAMYFPKYVLLHNGKIEKINLKLHPTRIGRVSSLIEFIKQKLEFFKELDTFDS</sequence>
<dbReference type="SUPFAM" id="SSF52833">
    <property type="entry name" value="Thioredoxin-like"/>
    <property type="match status" value="3"/>
</dbReference>
<dbReference type="Pfam" id="PF13848">
    <property type="entry name" value="Thioredoxin_6"/>
    <property type="match status" value="1"/>
</dbReference>
<reference evidence="2" key="1">
    <citation type="submission" date="2015-12" db="EMBL/GenBank/DDBJ databases">
        <title>De novo transcriptome assembly of four potential Pierce s Disease insect vectors from Arizona vineyards.</title>
        <authorList>
            <person name="Tassone E.E."/>
        </authorList>
    </citation>
    <scope>NUCLEOTIDE SEQUENCE</scope>
</reference>
<organism evidence="2">
    <name type="scientific">Clastoptera arizonana</name>
    <name type="common">Arizona spittle bug</name>
    <dbReference type="NCBI Taxonomy" id="38151"/>
    <lineage>
        <taxon>Eukaryota</taxon>
        <taxon>Metazoa</taxon>
        <taxon>Ecdysozoa</taxon>
        <taxon>Arthropoda</taxon>
        <taxon>Hexapoda</taxon>
        <taxon>Insecta</taxon>
        <taxon>Pterygota</taxon>
        <taxon>Neoptera</taxon>
        <taxon>Paraneoptera</taxon>
        <taxon>Hemiptera</taxon>
        <taxon>Auchenorrhyncha</taxon>
        <taxon>Cercopoidea</taxon>
        <taxon>Clastopteridae</taxon>
        <taxon>Clastoptera</taxon>
    </lineage>
</organism>
<gene>
    <name evidence="2" type="ORF">g.18058</name>
</gene>
<evidence type="ECO:0000259" key="1">
    <source>
        <dbReference type="Pfam" id="PF00085"/>
    </source>
</evidence>
<dbReference type="PANTHER" id="PTHR46295:SF1">
    <property type="entry name" value="ENDOPLASMIC RETICULUM RESIDENT PROTEIN 44"/>
    <property type="match status" value="1"/>
</dbReference>
<dbReference type="AlphaFoldDB" id="A0A1B6CEE0"/>
<dbReference type="GO" id="GO:0006457">
    <property type="term" value="P:protein folding"/>
    <property type="evidence" value="ECO:0007669"/>
    <property type="project" value="TreeGrafter"/>
</dbReference>
<dbReference type="EMBL" id="GEDC01025517">
    <property type="protein sequence ID" value="JAS11781.1"/>
    <property type="molecule type" value="Transcribed_RNA"/>
</dbReference>
<accession>A0A1B6CEE0</accession>
<proteinExistence type="predicted"/>
<dbReference type="InterPro" id="IPR036249">
    <property type="entry name" value="Thioredoxin-like_sf"/>
</dbReference>
<dbReference type="Pfam" id="PF00085">
    <property type="entry name" value="Thioredoxin"/>
    <property type="match status" value="1"/>
</dbReference>